<dbReference type="EMBL" id="SRPW01003316">
    <property type="protein sequence ID" value="KAG5987400.1"/>
    <property type="molecule type" value="Genomic_DNA"/>
</dbReference>
<organism evidence="1 2">
    <name type="scientific">Claviceps pusilla</name>
    <dbReference type="NCBI Taxonomy" id="123648"/>
    <lineage>
        <taxon>Eukaryota</taxon>
        <taxon>Fungi</taxon>
        <taxon>Dikarya</taxon>
        <taxon>Ascomycota</taxon>
        <taxon>Pezizomycotina</taxon>
        <taxon>Sordariomycetes</taxon>
        <taxon>Hypocreomycetidae</taxon>
        <taxon>Hypocreales</taxon>
        <taxon>Clavicipitaceae</taxon>
        <taxon>Claviceps</taxon>
    </lineage>
</organism>
<evidence type="ECO:0000313" key="2">
    <source>
        <dbReference type="Proteomes" id="UP000748025"/>
    </source>
</evidence>
<dbReference type="SUPFAM" id="SSF51713">
    <property type="entry name" value="tRNA-guanine transglycosylase"/>
    <property type="match status" value="1"/>
</dbReference>
<keyword evidence="2" id="KW-1185">Reference proteome</keyword>
<reference evidence="1" key="1">
    <citation type="journal article" date="2020" name="bioRxiv">
        <title>Whole genome comparisons of ergot fungi reveals the divergence and evolution of species within the genus Claviceps are the result of varying mechanisms driving genome evolution and host range expansion.</title>
        <authorList>
            <person name="Wyka S.A."/>
            <person name="Mondo S.J."/>
            <person name="Liu M."/>
            <person name="Dettman J."/>
            <person name="Nalam V."/>
            <person name="Broders K.D."/>
        </authorList>
    </citation>
    <scope>NUCLEOTIDE SEQUENCE</scope>
    <source>
        <strain evidence="1">CCC 602</strain>
    </source>
</reference>
<comment type="caution">
    <text evidence="1">The sequence shown here is derived from an EMBL/GenBank/DDBJ whole genome shotgun (WGS) entry which is preliminary data.</text>
</comment>
<evidence type="ECO:0000313" key="1">
    <source>
        <dbReference type="EMBL" id="KAG5987400.1"/>
    </source>
</evidence>
<dbReference type="Gene3D" id="3.20.20.105">
    <property type="entry name" value="Queuine tRNA-ribosyltransferase-like"/>
    <property type="match status" value="1"/>
</dbReference>
<dbReference type="AlphaFoldDB" id="A0A9P7N314"/>
<dbReference type="InterPro" id="IPR036511">
    <property type="entry name" value="TGT-like_sf"/>
</dbReference>
<gene>
    <name evidence="1" type="ORF">E4U43_005085</name>
</gene>
<dbReference type="PROSITE" id="PS51257">
    <property type="entry name" value="PROKAR_LIPOPROTEIN"/>
    <property type="match status" value="1"/>
</dbReference>
<protein>
    <submittedName>
        <fullName evidence="1">Uncharacterized protein</fullName>
    </submittedName>
</protein>
<dbReference type="Proteomes" id="UP000748025">
    <property type="component" value="Unassembled WGS sequence"/>
</dbReference>
<accession>A0A9P7N314</accession>
<proteinExistence type="predicted"/>
<dbReference type="GO" id="GO:0006400">
    <property type="term" value="P:tRNA modification"/>
    <property type="evidence" value="ECO:0007669"/>
    <property type="project" value="InterPro"/>
</dbReference>
<dbReference type="OrthoDB" id="27601at2759"/>
<sequence>MSETKPCDPVMIDMPVHNIFKILGPSGAAAGCVARLGRLSIPGRRPIDTPNYTAITSRGVIPHLTPDNVTKHTNLTSAYMALED</sequence>
<name>A0A9P7N314_9HYPO</name>
<feature type="non-terminal residue" evidence="1">
    <location>
        <position position="84"/>
    </location>
</feature>